<evidence type="ECO:0000313" key="2">
    <source>
        <dbReference type="Proteomes" id="UP000789901"/>
    </source>
</evidence>
<feature type="non-terminal residue" evidence="1">
    <location>
        <position position="1"/>
    </location>
</feature>
<name>A0ABN7VCH8_GIGMA</name>
<dbReference type="Proteomes" id="UP000789901">
    <property type="component" value="Unassembled WGS sequence"/>
</dbReference>
<accession>A0ABN7VCH8</accession>
<sequence length="95" mass="10805">ESESSKERCLLDGHNHGKKPDFRILSMIDDIEKVFIFGEIKLPHCPNTINKSIIKLAEFMKESLDFIINNYGYVAGLETYSILICGKLLSLLKLC</sequence>
<dbReference type="EMBL" id="CAJVQB010012488">
    <property type="protein sequence ID" value="CAG8755857.1"/>
    <property type="molecule type" value="Genomic_DNA"/>
</dbReference>
<comment type="caution">
    <text evidence="1">The sequence shown here is derived from an EMBL/GenBank/DDBJ whole genome shotgun (WGS) entry which is preliminary data.</text>
</comment>
<organism evidence="1 2">
    <name type="scientific">Gigaspora margarita</name>
    <dbReference type="NCBI Taxonomy" id="4874"/>
    <lineage>
        <taxon>Eukaryota</taxon>
        <taxon>Fungi</taxon>
        <taxon>Fungi incertae sedis</taxon>
        <taxon>Mucoromycota</taxon>
        <taxon>Glomeromycotina</taxon>
        <taxon>Glomeromycetes</taxon>
        <taxon>Diversisporales</taxon>
        <taxon>Gigasporaceae</taxon>
        <taxon>Gigaspora</taxon>
    </lineage>
</organism>
<protein>
    <submittedName>
        <fullName evidence="1">46214_t:CDS:1</fullName>
    </submittedName>
</protein>
<keyword evidence="2" id="KW-1185">Reference proteome</keyword>
<evidence type="ECO:0000313" key="1">
    <source>
        <dbReference type="EMBL" id="CAG8755857.1"/>
    </source>
</evidence>
<proteinExistence type="predicted"/>
<gene>
    <name evidence="1" type="ORF">GMARGA_LOCUS16900</name>
</gene>
<reference evidence="1 2" key="1">
    <citation type="submission" date="2021-06" db="EMBL/GenBank/DDBJ databases">
        <authorList>
            <person name="Kallberg Y."/>
            <person name="Tangrot J."/>
            <person name="Rosling A."/>
        </authorList>
    </citation>
    <scope>NUCLEOTIDE SEQUENCE [LARGE SCALE GENOMIC DNA]</scope>
    <source>
        <strain evidence="1 2">120-4 pot B 10/14</strain>
    </source>
</reference>